<accession>A0A4Y2S4T1</accession>
<name>A0A4Y2S4T1_ARAVE</name>
<dbReference type="EMBL" id="BGPR01019815">
    <property type="protein sequence ID" value="GBN82997.1"/>
    <property type="molecule type" value="Genomic_DNA"/>
</dbReference>
<reference evidence="1 2" key="1">
    <citation type="journal article" date="2019" name="Sci. Rep.">
        <title>Orb-weaving spider Araneus ventricosus genome elucidates the spidroin gene catalogue.</title>
        <authorList>
            <person name="Kono N."/>
            <person name="Nakamura H."/>
            <person name="Ohtoshi R."/>
            <person name="Moran D.A.P."/>
            <person name="Shinohara A."/>
            <person name="Yoshida Y."/>
            <person name="Fujiwara M."/>
            <person name="Mori M."/>
            <person name="Tomita M."/>
            <person name="Arakawa K."/>
        </authorList>
    </citation>
    <scope>NUCLEOTIDE SEQUENCE [LARGE SCALE GENOMIC DNA]</scope>
</reference>
<organism evidence="1 2">
    <name type="scientific">Araneus ventricosus</name>
    <name type="common">Orbweaver spider</name>
    <name type="synonym">Epeira ventricosa</name>
    <dbReference type="NCBI Taxonomy" id="182803"/>
    <lineage>
        <taxon>Eukaryota</taxon>
        <taxon>Metazoa</taxon>
        <taxon>Ecdysozoa</taxon>
        <taxon>Arthropoda</taxon>
        <taxon>Chelicerata</taxon>
        <taxon>Arachnida</taxon>
        <taxon>Araneae</taxon>
        <taxon>Araneomorphae</taxon>
        <taxon>Entelegynae</taxon>
        <taxon>Araneoidea</taxon>
        <taxon>Araneidae</taxon>
        <taxon>Araneus</taxon>
    </lineage>
</organism>
<evidence type="ECO:0000313" key="2">
    <source>
        <dbReference type="Proteomes" id="UP000499080"/>
    </source>
</evidence>
<protein>
    <submittedName>
        <fullName evidence="1">Uncharacterized protein</fullName>
    </submittedName>
</protein>
<gene>
    <name evidence="1" type="ORF">AVEN_188273_1</name>
</gene>
<dbReference type="Proteomes" id="UP000499080">
    <property type="component" value="Unassembled WGS sequence"/>
</dbReference>
<sequence>MEFGIDDRFWKLGSKWEWEQSKLPEYLTLVSLPPLLGGAVYELLEFCVSGELVANDKSFHHHSIHLRYKTPSLRCKESQRAQYRYVAGVFGASSGQNGRSSEFSFFSRIGLIAGSSSWVFWT</sequence>
<keyword evidence="2" id="KW-1185">Reference proteome</keyword>
<proteinExistence type="predicted"/>
<comment type="caution">
    <text evidence="1">The sequence shown here is derived from an EMBL/GenBank/DDBJ whole genome shotgun (WGS) entry which is preliminary data.</text>
</comment>
<evidence type="ECO:0000313" key="1">
    <source>
        <dbReference type="EMBL" id="GBN82997.1"/>
    </source>
</evidence>
<dbReference type="AlphaFoldDB" id="A0A4Y2S4T1"/>